<dbReference type="PANTHER" id="PTHR43280">
    <property type="entry name" value="ARAC-FAMILY TRANSCRIPTIONAL REGULATOR"/>
    <property type="match status" value="1"/>
</dbReference>
<evidence type="ECO:0000256" key="2">
    <source>
        <dbReference type="ARBA" id="ARBA00023125"/>
    </source>
</evidence>
<protein>
    <submittedName>
        <fullName evidence="6">Helix-turn-helix domain-containing protein</fullName>
    </submittedName>
</protein>
<dbReference type="Proteomes" id="UP001597441">
    <property type="component" value="Unassembled WGS sequence"/>
</dbReference>
<dbReference type="InterPro" id="IPR018060">
    <property type="entry name" value="HTH_AraC"/>
</dbReference>
<comment type="caution">
    <text evidence="6">The sequence shown here is derived from an EMBL/GenBank/DDBJ whole genome shotgun (WGS) entry which is preliminary data.</text>
</comment>
<dbReference type="EMBL" id="JBHULK010000003">
    <property type="protein sequence ID" value="MFD2535533.1"/>
    <property type="molecule type" value="Genomic_DNA"/>
</dbReference>
<dbReference type="RefSeq" id="WP_388018181.1">
    <property type="nucleotide sequence ID" value="NZ_JBHUDT010000003.1"/>
</dbReference>
<feature type="transmembrane region" description="Helical" evidence="4">
    <location>
        <begin position="139"/>
        <end position="157"/>
    </location>
</feature>
<dbReference type="InterPro" id="IPR009057">
    <property type="entry name" value="Homeodomain-like_sf"/>
</dbReference>
<dbReference type="Gene3D" id="1.10.10.60">
    <property type="entry name" value="Homeodomain-like"/>
    <property type="match status" value="2"/>
</dbReference>
<feature type="transmembrane region" description="Helical" evidence="4">
    <location>
        <begin position="73"/>
        <end position="90"/>
    </location>
</feature>
<sequence length="373" mass="43865">MVKDVSNFILIIGAIQGFLFVLFPVLTKKMIAKPIWYLNAVVLFISLNNLQAWLIEKGFSSPLFFVKNMEVPWYLLITPAFYVFLIYYLNLKREVGLFIKLTFVLFSLEIIVRSCLIVYCYAYQLDNHLIKDYTKIEEMVNAFFSIAVFIKATTIVFSANHHKSRVLLDELKWLKQFMVFGLMVILFWVLAVILNFLYEGAYKAYTYYPLRVSSTLLIYWIGYHGLMRYRLMQDRIYLRKELIKNDINVVPTSVKLNFEDDNMIGKFYDIDNYIVENKRYLDPLFSLDDLATETNISSSYASKLINNYSGYSFPDYINRLRVEYAKQLLSDEQYNKYTMVALAIESGFNSKSVFYSAFKKFTGQTPTEFKKLN</sequence>
<keyword evidence="4" id="KW-0472">Membrane</keyword>
<dbReference type="PANTHER" id="PTHR43280:SF34">
    <property type="entry name" value="ARAC-FAMILY TRANSCRIPTIONAL REGULATOR"/>
    <property type="match status" value="1"/>
</dbReference>
<organism evidence="6 7">
    <name type="scientific">Gelatiniphilus marinus</name>
    <dbReference type="NCBI Taxonomy" id="1759464"/>
    <lineage>
        <taxon>Bacteria</taxon>
        <taxon>Pseudomonadati</taxon>
        <taxon>Bacteroidota</taxon>
        <taxon>Flavobacteriia</taxon>
        <taxon>Flavobacteriales</taxon>
        <taxon>Flavobacteriaceae</taxon>
        <taxon>Gelatiniphilus</taxon>
    </lineage>
</organism>
<dbReference type="SMART" id="SM00342">
    <property type="entry name" value="HTH_ARAC"/>
    <property type="match status" value="1"/>
</dbReference>
<evidence type="ECO:0000313" key="6">
    <source>
        <dbReference type="EMBL" id="MFD2535533.1"/>
    </source>
</evidence>
<feature type="transmembrane region" description="Helical" evidence="4">
    <location>
        <begin position="177"/>
        <end position="198"/>
    </location>
</feature>
<proteinExistence type="predicted"/>
<feature type="transmembrane region" description="Helical" evidence="4">
    <location>
        <begin position="97"/>
        <end position="119"/>
    </location>
</feature>
<name>A0ABW5JS28_9FLAO</name>
<dbReference type="InterPro" id="IPR018062">
    <property type="entry name" value="HTH_AraC-typ_CS"/>
</dbReference>
<reference evidence="7" key="1">
    <citation type="journal article" date="2019" name="Int. J. Syst. Evol. Microbiol.">
        <title>The Global Catalogue of Microorganisms (GCM) 10K type strain sequencing project: providing services to taxonomists for standard genome sequencing and annotation.</title>
        <authorList>
            <consortium name="The Broad Institute Genomics Platform"/>
            <consortium name="The Broad Institute Genome Sequencing Center for Infectious Disease"/>
            <person name="Wu L."/>
            <person name="Ma J."/>
        </authorList>
    </citation>
    <scope>NUCLEOTIDE SEQUENCE [LARGE SCALE GENOMIC DNA]</scope>
    <source>
        <strain evidence="7">KCTC 42903</strain>
    </source>
</reference>
<keyword evidence="3" id="KW-0804">Transcription</keyword>
<feature type="transmembrane region" description="Helical" evidence="4">
    <location>
        <begin position="204"/>
        <end position="223"/>
    </location>
</feature>
<evidence type="ECO:0000256" key="4">
    <source>
        <dbReference type="SAM" id="Phobius"/>
    </source>
</evidence>
<dbReference type="Pfam" id="PF12833">
    <property type="entry name" value="HTH_18"/>
    <property type="match status" value="1"/>
</dbReference>
<dbReference type="PROSITE" id="PS00041">
    <property type="entry name" value="HTH_ARAC_FAMILY_1"/>
    <property type="match status" value="1"/>
</dbReference>
<accession>A0ABW5JS28</accession>
<evidence type="ECO:0000256" key="1">
    <source>
        <dbReference type="ARBA" id="ARBA00023015"/>
    </source>
</evidence>
<evidence type="ECO:0000313" key="7">
    <source>
        <dbReference type="Proteomes" id="UP001597441"/>
    </source>
</evidence>
<keyword evidence="2" id="KW-0238">DNA-binding</keyword>
<feature type="domain" description="HTH araC/xylS-type" evidence="5">
    <location>
        <begin position="268"/>
        <end position="372"/>
    </location>
</feature>
<dbReference type="SUPFAM" id="SSF46689">
    <property type="entry name" value="Homeodomain-like"/>
    <property type="match status" value="1"/>
</dbReference>
<keyword evidence="4" id="KW-1133">Transmembrane helix</keyword>
<feature type="transmembrane region" description="Helical" evidence="4">
    <location>
        <begin position="6"/>
        <end position="26"/>
    </location>
</feature>
<feature type="transmembrane region" description="Helical" evidence="4">
    <location>
        <begin position="35"/>
        <end position="53"/>
    </location>
</feature>
<evidence type="ECO:0000259" key="5">
    <source>
        <dbReference type="PROSITE" id="PS01124"/>
    </source>
</evidence>
<keyword evidence="1" id="KW-0805">Transcription regulation</keyword>
<evidence type="ECO:0000256" key="3">
    <source>
        <dbReference type="ARBA" id="ARBA00023163"/>
    </source>
</evidence>
<dbReference type="PROSITE" id="PS01124">
    <property type="entry name" value="HTH_ARAC_FAMILY_2"/>
    <property type="match status" value="1"/>
</dbReference>
<gene>
    <name evidence="6" type="ORF">ACFSQS_10510</name>
</gene>
<keyword evidence="4" id="KW-0812">Transmembrane</keyword>
<keyword evidence="7" id="KW-1185">Reference proteome</keyword>